<dbReference type="OrthoDB" id="9800520at2"/>
<evidence type="ECO:0000313" key="7">
    <source>
        <dbReference type="Proteomes" id="UP000297496"/>
    </source>
</evidence>
<dbReference type="AlphaFoldDB" id="A0A4Z1BV49"/>
<dbReference type="Pfam" id="PF13407">
    <property type="entry name" value="Peripla_BP_4"/>
    <property type="match status" value="1"/>
</dbReference>
<organism evidence="6 7">
    <name type="scientific">Nocardioides eburneiflavus</name>
    <dbReference type="NCBI Taxonomy" id="2518372"/>
    <lineage>
        <taxon>Bacteria</taxon>
        <taxon>Bacillati</taxon>
        <taxon>Actinomycetota</taxon>
        <taxon>Actinomycetes</taxon>
        <taxon>Propionibacteriales</taxon>
        <taxon>Nocardioidaceae</taxon>
        <taxon>Nocardioides</taxon>
    </lineage>
</organism>
<feature type="signal peptide" evidence="4">
    <location>
        <begin position="1"/>
        <end position="28"/>
    </location>
</feature>
<protein>
    <submittedName>
        <fullName evidence="6">Sugar ABC transporter substrate-binding protein</fullName>
    </submittedName>
</protein>
<comment type="caution">
    <text evidence="6">The sequence shown here is derived from an EMBL/GenBank/DDBJ whole genome shotgun (WGS) entry which is preliminary data.</text>
</comment>
<dbReference type="EMBL" id="SRRO01000001">
    <property type="protein sequence ID" value="TGN65131.1"/>
    <property type="molecule type" value="Genomic_DNA"/>
</dbReference>
<proteinExistence type="inferred from homology"/>
<dbReference type="PANTHER" id="PTHR46847:SF1">
    <property type="entry name" value="D-ALLOSE-BINDING PERIPLASMIC PROTEIN-RELATED"/>
    <property type="match status" value="1"/>
</dbReference>
<sequence>MKCNRSPRRTAAMIAAAAVALTTASCSSDDPVAADSSRAATEDISLAAVLPNTSDPFWATISCGAEAKAEELGVDLKTYNSTSTDAATMASNFQAAQLSSPDGILVSPFNNNQFIAQYKTLMGKGVPVVTQTATEPPSEYKAISSGTDTAPLVEDVKDLVPDGPGTMVFLGGAPGIPPLEQRTQPFVDAMEEARPDLEALPTEYSGFDVNKATTTVSSLLLAHADLKLIIAADGPDGLGAAAAIKQAGKAGDVALIAFDAVPGEVDALRDGTISALIAQNPTEIGARSIEALVDYLTENTEKAPVTPSDAEEIENSVLTAENVDDPASEQYLYRAEC</sequence>
<evidence type="ECO:0000259" key="5">
    <source>
        <dbReference type="Pfam" id="PF13407"/>
    </source>
</evidence>
<feature type="chain" id="PRO_5038539556" evidence="4">
    <location>
        <begin position="29"/>
        <end position="337"/>
    </location>
</feature>
<dbReference type="GO" id="GO:0030313">
    <property type="term" value="C:cell envelope"/>
    <property type="evidence" value="ECO:0007669"/>
    <property type="project" value="UniProtKB-SubCell"/>
</dbReference>
<dbReference type="PROSITE" id="PS51257">
    <property type="entry name" value="PROKAR_LIPOPROTEIN"/>
    <property type="match status" value="1"/>
</dbReference>
<dbReference type="Proteomes" id="UP000297496">
    <property type="component" value="Unassembled WGS sequence"/>
</dbReference>
<dbReference type="InterPro" id="IPR025997">
    <property type="entry name" value="SBP_2_dom"/>
</dbReference>
<evidence type="ECO:0000256" key="2">
    <source>
        <dbReference type="ARBA" id="ARBA00007639"/>
    </source>
</evidence>
<dbReference type="PANTHER" id="PTHR46847">
    <property type="entry name" value="D-ALLOSE-BINDING PERIPLASMIC PROTEIN-RELATED"/>
    <property type="match status" value="1"/>
</dbReference>
<dbReference type="Gene3D" id="3.40.50.2300">
    <property type="match status" value="2"/>
</dbReference>
<evidence type="ECO:0000256" key="3">
    <source>
        <dbReference type="ARBA" id="ARBA00022729"/>
    </source>
</evidence>
<accession>A0A4Z1BV49</accession>
<feature type="domain" description="Periplasmic binding protein" evidence="5">
    <location>
        <begin position="48"/>
        <end position="297"/>
    </location>
</feature>
<evidence type="ECO:0000313" key="6">
    <source>
        <dbReference type="EMBL" id="TGN65131.1"/>
    </source>
</evidence>
<keyword evidence="3 4" id="KW-0732">Signal</keyword>
<name>A0A4Z1BV49_9ACTN</name>
<dbReference type="GO" id="GO:0030246">
    <property type="term" value="F:carbohydrate binding"/>
    <property type="evidence" value="ECO:0007669"/>
    <property type="project" value="UniProtKB-ARBA"/>
</dbReference>
<gene>
    <name evidence="6" type="ORF">EXE59_15055</name>
</gene>
<evidence type="ECO:0000256" key="4">
    <source>
        <dbReference type="SAM" id="SignalP"/>
    </source>
</evidence>
<evidence type="ECO:0000256" key="1">
    <source>
        <dbReference type="ARBA" id="ARBA00004196"/>
    </source>
</evidence>
<dbReference type="InterPro" id="IPR028082">
    <property type="entry name" value="Peripla_BP_I"/>
</dbReference>
<comment type="subcellular location">
    <subcellularLocation>
        <location evidence="1">Cell envelope</location>
    </subcellularLocation>
</comment>
<reference evidence="6 7" key="1">
    <citation type="submission" date="2019-04" db="EMBL/GenBank/DDBJ databases">
        <title>Three New Species of Nocardioides, Nocardioides euryhalodurans sp. nov., Nocardioides seonyuensis sp. nov. and Nocardioides eburneoflavus sp. nov. Isolated from Soil.</title>
        <authorList>
            <person name="Roh S.G."/>
            <person name="Lee C."/>
            <person name="Kim M.-K."/>
            <person name="Kim S.B."/>
        </authorList>
    </citation>
    <scope>NUCLEOTIDE SEQUENCE [LARGE SCALE GENOMIC DNA]</scope>
    <source>
        <strain evidence="6 7">MMS17-SY213</strain>
    </source>
</reference>
<dbReference type="SUPFAM" id="SSF53822">
    <property type="entry name" value="Periplasmic binding protein-like I"/>
    <property type="match status" value="1"/>
</dbReference>
<dbReference type="RefSeq" id="WP_135839634.1">
    <property type="nucleotide sequence ID" value="NZ_SRRO01000001.1"/>
</dbReference>
<keyword evidence="7" id="KW-1185">Reference proteome</keyword>
<comment type="similarity">
    <text evidence="2">Belongs to the bacterial solute-binding protein 2 family.</text>
</comment>